<dbReference type="PANTHER" id="PTHR35393:SF1">
    <property type="entry name" value="SNOAL-LIKE DOMAIN-CONTAINING PROTEIN"/>
    <property type="match status" value="1"/>
</dbReference>
<evidence type="ECO:0000313" key="3">
    <source>
        <dbReference type="Proteomes" id="UP000765509"/>
    </source>
</evidence>
<evidence type="ECO:0000313" key="2">
    <source>
        <dbReference type="EMBL" id="MBW0511224.1"/>
    </source>
</evidence>
<dbReference type="AlphaFoldDB" id="A0A9Q3HQ72"/>
<dbReference type="Pfam" id="PF24840">
    <property type="entry name" value="NTF2_SigF"/>
    <property type="match status" value="1"/>
</dbReference>
<dbReference type="Proteomes" id="UP000765509">
    <property type="component" value="Unassembled WGS sequence"/>
</dbReference>
<name>A0A9Q3HQ72_9BASI</name>
<proteinExistence type="predicted"/>
<comment type="caution">
    <text evidence="2">The sequence shown here is derived from an EMBL/GenBank/DDBJ whole genome shotgun (WGS) entry which is preliminary data.</text>
</comment>
<dbReference type="OrthoDB" id="2344312at2759"/>
<gene>
    <name evidence="2" type="ORF">O181_050939</name>
</gene>
<reference evidence="2" key="1">
    <citation type="submission" date="2021-03" db="EMBL/GenBank/DDBJ databases">
        <title>Draft genome sequence of rust myrtle Austropuccinia psidii MF-1, a brazilian biotype.</title>
        <authorList>
            <person name="Quecine M.C."/>
            <person name="Pachon D.M.R."/>
            <person name="Bonatelli M.L."/>
            <person name="Correr F.H."/>
            <person name="Franceschini L.M."/>
            <person name="Leite T.F."/>
            <person name="Margarido G.R.A."/>
            <person name="Almeida C.A."/>
            <person name="Ferrarezi J.A."/>
            <person name="Labate C.A."/>
        </authorList>
    </citation>
    <scope>NUCLEOTIDE SEQUENCE</scope>
    <source>
        <strain evidence="2">MF-1</strain>
    </source>
</reference>
<feature type="domain" description="SigF-like NTF2-like" evidence="1">
    <location>
        <begin position="1"/>
        <end position="175"/>
    </location>
</feature>
<evidence type="ECO:0000259" key="1">
    <source>
        <dbReference type="Pfam" id="PF24840"/>
    </source>
</evidence>
<protein>
    <recommendedName>
        <fullName evidence="1">SigF-like NTF2-like domain-containing protein</fullName>
    </recommendedName>
</protein>
<keyword evidence="3" id="KW-1185">Reference proteome</keyword>
<dbReference type="InterPro" id="IPR057514">
    <property type="entry name" value="NTF2_SigF"/>
</dbReference>
<organism evidence="2 3">
    <name type="scientific">Austropuccinia psidii MF-1</name>
    <dbReference type="NCBI Taxonomy" id="1389203"/>
    <lineage>
        <taxon>Eukaryota</taxon>
        <taxon>Fungi</taxon>
        <taxon>Dikarya</taxon>
        <taxon>Basidiomycota</taxon>
        <taxon>Pucciniomycotina</taxon>
        <taxon>Pucciniomycetes</taxon>
        <taxon>Pucciniales</taxon>
        <taxon>Sphaerophragmiaceae</taxon>
        <taxon>Austropuccinia</taxon>
    </lineage>
</organism>
<dbReference type="PANTHER" id="PTHR35393">
    <property type="entry name" value="CHROMOSOME 1, WHOLE GENOME SHOTGUN SEQUENCE"/>
    <property type="match status" value="1"/>
</dbReference>
<accession>A0A9Q3HQ72</accession>
<dbReference type="EMBL" id="AVOT02022062">
    <property type="protein sequence ID" value="MBW0511224.1"/>
    <property type="molecule type" value="Genomic_DNA"/>
</dbReference>
<sequence length="178" mass="20768">MDDPVKEIRDVVRSITEPYEAAEIIENIDKYFTHDAFILHPLINQPQFARGKEYLKGIYKWFRTGCLNNKITFHAVMFNEDLTQCAIELTEYVEYRPFPLRFLQPGNFRFLVRVDLRLEPDGKYRIWRQHDIVFSDLGWTGLSLFPGSIWLSDTIKGLGGYFTAKAGLFLLRKGWGGP</sequence>